<accession>A0AA95SV09</accession>
<dbReference type="Proteomes" id="UP001177769">
    <property type="component" value="Chromosome"/>
</dbReference>
<dbReference type="KEGG" id="pais:PFX98_19440"/>
<reference evidence="3" key="1">
    <citation type="submission" date="2023-01" db="EMBL/GenBank/DDBJ databases">
        <title>Whole genome sequence of Paucibacter sp. S2-9 isolated from pond sediment.</title>
        <authorList>
            <person name="Jung J.Y."/>
        </authorList>
    </citation>
    <scope>NUCLEOTIDE SEQUENCE</scope>
    <source>
        <strain evidence="3">S2-9</strain>
    </source>
</reference>
<sequence>MRRRACLFSLLALAAPAALALPATRGELVSWPEVRLLDGQAWQGAQGRAVVLVFWSPDCGFCERHNVHLEKLWRAAQGQALTVLGVVRSSDAAAVARHAAARGWSFPNTLDAEALAAALSRRRSVPLTAVVDRRGRLVEVVPGEMFEADVLAYLRLAQ</sequence>
<dbReference type="Pfam" id="PF08534">
    <property type="entry name" value="Redoxin"/>
    <property type="match status" value="1"/>
</dbReference>
<dbReference type="InterPro" id="IPR013740">
    <property type="entry name" value="Redoxin"/>
</dbReference>
<protein>
    <submittedName>
        <fullName evidence="3">TlpA disulfide reductase family protein</fullName>
    </submittedName>
</protein>
<evidence type="ECO:0000256" key="1">
    <source>
        <dbReference type="SAM" id="SignalP"/>
    </source>
</evidence>
<dbReference type="InterPro" id="IPR036249">
    <property type="entry name" value="Thioredoxin-like_sf"/>
</dbReference>
<keyword evidence="1" id="KW-0732">Signal</keyword>
<evidence type="ECO:0000259" key="2">
    <source>
        <dbReference type="PROSITE" id="PS51352"/>
    </source>
</evidence>
<evidence type="ECO:0000313" key="4">
    <source>
        <dbReference type="Proteomes" id="UP001177769"/>
    </source>
</evidence>
<feature type="chain" id="PRO_5041699716" evidence="1">
    <location>
        <begin position="21"/>
        <end position="158"/>
    </location>
</feature>
<dbReference type="EMBL" id="CP116346">
    <property type="protein sequence ID" value="WIT11059.1"/>
    <property type="molecule type" value="Genomic_DNA"/>
</dbReference>
<gene>
    <name evidence="3" type="ORF">PFX98_19440</name>
</gene>
<name>A0AA95SV09_9BURK</name>
<feature type="domain" description="Thioredoxin" evidence="2">
    <location>
        <begin position="9"/>
        <end position="158"/>
    </location>
</feature>
<dbReference type="InterPro" id="IPR050553">
    <property type="entry name" value="Thioredoxin_ResA/DsbE_sf"/>
</dbReference>
<dbReference type="InterPro" id="IPR013766">
    <property type="entry name" value="Thioredoxin_domain"/>
</dbReference>
<dbReference type="SUPFAM" id="SSF52833">
    <property type="entry name" value="Thioredoxin-like"/>
    <property type="match status" value="1"/>
</dbReference>
<dbReference type="Gene3D" id="3.40.30.10">
    <property type="entry name" value="Glutaredoxin"/>
    <property type="match status" value="1"/>
</dbReference>
<feature type="signal peptide" evidence="1">
    <location>
        <begin position="1"/>
        <end position="20"/>
    </location>
</feature>
<dbReference type="AlphaFoldDB" id="A0AA95SV09"/>
<dbReference type="CDD" id="cd02966">
    <property type="entry name" value="TlpA_like_family"/>
    <property type="match status" value="1"/>
</dbReference>
<dbReference type="PANTHER" id="PTHR42852">
    <property type="entry name" value="THIOL:DISULFIDE INTERCHANGE PROTEIN DSBE"/>
    <property type="match status" value="1"/>
</dbReference>
<organism evidence="3 4">
    <name type="scientific">Paucibacter sediminis</name>
    <dbReference type="NCBI Taxonomy" id="3019553"/>
    <lineage>
        <taxon>Bacteria</taxon>
        <taxon>Pseudomonadati</taxon>
        <taxon>Pseudomonadota</taxon>
        <taxon>Betaproteobacteria</taxon>
        <taxon>Burkholderiales</taxon>
        <taxon>Sphaerotilaceae</taxon>
        <taxon>Roseateles</taxon>
    </lineage>
</organism>
<keyword evidence="4" id="KW-1185">Reference proteome</keyword>
<evidence type="ECO:0000313" key="3">
    <source>
        <dbReference type="EMBL" id="WIT11059.1"/>
    </source>
</evidence>
<dbReference type="GO" id="GO:0016491">
    <property type="term" value="F:oxidoreductase activity"/>
    <property type="evidence" value="ECO:0007669"/>
    <property type="project" value="InterPro"/>
</dbReference>
<dbReference type="RefSeq" id="WP_285232137.1">
    <property type="nucleotide sequence ID" value="NZ_CP116346.1"/>
</dbReference>
<dbReference type="PROSITE" id="PS51352">
    <property type="entry name" value="THIOREDOXIN_2"/>
    <property type="match status" value="1"/>
</dbReference>
<dbReference type="PANTHER" id="PTHR42852:SF17">
    <property type="entry name" value="THIOREDOXIN-LIKE PROTEIN HI_1115"/>
    <property type="match status" value="1"/>
</dbReference>
<proteinExistence type="predicted"/>